<dbReference type="RefSeq" id="WP_245734083.1">
    <property type="nucleotide sequence ID" value="NZ_FOOY01000007.1"/>
</dbReference>
<evidence type="ECO:0000313" key="2">
    <source>
        <dbReference type="EMBL" id="SFG28190.1"/>
    </source>
</evidence>
<dbReference type="InterPro" id="IPR025237">
    <property type="entry name" value="DUF4183"/>
</dbReference>
<reference evidence="3" key="1">
    <citation type="submission" date="2016-10" db="EMBL/GenBank/DDBJ databases">
        <authorList>
            <person name="Varghese N."/>
            <person name="Submissions S."/>
        </authorList>
    </citation>
    <scope>NUCLEOTIDE SEQUENCE [LARGE SCALE GENOMIC DNA]</scope>
    <source>
        <strain evidence="3">ATCC 700379</strain>
    </source>
</reference>
<organism evidence="2 3">
    <name type="scientific">Sporolactobacillus nakayamae</name>
    <dbReference type="NCBI Taxonomy" id="269670"/>
    <lineage>
        <taxon>Bacteria</taxon>
        <taxon>Bacillati</taxon>
        <taxon>Bacillota</taxon>
        <taxon>Bacilli</taxon>
        <taxon>Bacillales</taxon>
        <taxon>Sporolactobacillaceae</taxon>
        <taxon>Sporolactobacillus</taxon>
    </lineage>
</organism>
<dbReference type="AlphaFoldDB" id="A0A1I2QJR5"/>
<dbReference type="Proteomes" id="UP000198752">
    <property type="component" value="Unassembled WGS sequence"/>
</dbReference>
<gene>
    <name evidence="2" type="ORF">SAMN02982927_01236</name>
</gene>
<proteinExistence type="predicted"/>
<accession>A0A1I2QJR5</accession>
<protein>
    <recommendedName>
        <fullName evidence="1">DUF4183 domain-containing protein</fullName>
    </recommendedName>
</protein>
<feature type="domain" description="DUF4183" evidence="1">
    <location>
        <begin position="44"/>
        <end position="115"/>
    </location>
</feature>
<name>A0A1I2QJR5_9BACL</name>
<keyword evidence="3" id="KW-1185">Reference proteome</keyword>
<evidence type="ECO:0000313" key="3">
    <source>
        <dbReference type="Proteomes" id="UP000198752"/>
    </source>
</evidence>
<sequence>MENMFSSKKASFIPQPFLSLPKAQCGPKRLFIHPQQVDALTFYTLSDGQKRVYASIDALHGHGTNIILNPDEVSYMNLFINGILQSKQSYDVINGQLVIHTEDVPIKGTPIILQMLSIR</sequence>
<evidence type="ECO:0000259" key="1">
    <source>
        <dbReference type="Pfam" id="PF13799"/>
    </source>
</evidence>
<dbReference type="STRING" id="269670.SAMN02982927_01236"/>
<dbReference type="EMBL" id="FOOY01000007">
    <property type="protein sequence ID" value="SFG28190.1"/>
    <property type="molecule type" value="Genomic_DNA"/>
</dbReference>
<dbReference type="Pfam" id="PF13799">
    <property type="entry name" value="DUF4183"/>
    <property type="match status" value="1"/>
</dbReference>